<gene>
    <name evidence="2" type="ORF">BJBARM4_0676</name>
</gene>
<evidence type="ECO:0000313" key="2">
    <source>
        <dbReference type="EMBL" id="EEZ92735.1"/>
    </source>
</evidence>
<keyword evidence="1" id="KW-1133">Transmembrane helix</keyword>
<accession>D2EFZ5</accession>
<feature type="transmembrane region" description="Helical" evidence="1">
    <location>
        <begin position="7"/>
        <end position="29"/>
    </location>
</feature>
<evidence type="ECO:0000256" key="1">
    <source>
        <dbReference type="SAM" id="Phobius"/>
    </source>
</evidence>
<reference evidence="2 3" key="1">
    <citation type="journal article" date="2010" name="Proc. Natl. Acad. Sci. U.S.A.">
        <title>Enigmatic, ultrasmall, uncultivated Archaea.</title>
        <authorList>
            <person name="Baker B.J."/>
            <person name="Comolli L.R."/>
            <person name="Dick G.J."/>
            <person name="Hauser L.J."/>
            <person name="Hyatt D."/>
            <person name="Dill B.D."/>
            <person name="Land M.L."/>
            <person name="Verberkmoes N.C."/>
            <person name="Hettich R.L."/>
            <person name="Banfield J.F."/>
        </authorList>
    </citation>
    <scope>NUCLEOTIDE SEQUENCE [LARGE SCALE GENOMIC DNA]</scope>
</reference>
<proteinExistence type="predicted"/>
<dbReference type="Proteomes" id="UP000009375">
    <property type="component" value="Unassembled WGS sequence"/>
</dbReference>
<name>D2EFZ5_PARA4</name>
<organism evidence="2 3">
    <name type="scientific">Candidatus Parvarchaeum acidiphilum ARMAN-4</name>
    <dbReference type="NCBI Taxonomy" id="662760"/>
    <lineage>
        <taxon>Archaea</taxon>
        <taxon>Candidatus Parvarchaeota</taxon>
        <taxon>Candidatus Parvarchaeum</taxon>
    </lineage>
</organism>
<keyword evidence="1" id="KW-0812">Transmembrane</keyword>
<dbReference type="AlphaFoldDB" id="D2EFZ5"/>
<evidence type="ECO:0000313" key="3">
    <source>
        <dbReference type="Proteomes" id="UP000009375"/>
    </source>
</evidence>
<sequence>MRKGQVFTIDLVVGSIIILSVITSAYALTSYYLTLNGSITTNSNFISQVYSAVSSFSTVSSTVNALVLFQNGGPISNLNNYVVSVLGLEISNPFLLQVFTKTDYYSNSTPNNLIFSYNSRFSSSSSYSTFYEPVLITNYSSACGSSCNSSLSINSVFPSYNDTINAENCNVLYGNGTSTGWTILNDTPSGYCTIEIPTYAGPNSYDVTTTAASGASTGSATLHVLAIDLLKFEVQK</sequence>
<keyword evidence="1" id="KW-0472">Membrane</keyword>
<dbReference type="EMBL" id="GG730050">
    <property type="protein sequence ID" value="EEZ92735.1"/>
    <property type="molecule type" value="Genomic_DNA"/>
</dbReference>
<protein>
    <submittedName>
        <fullName evidence="2">Uncharacterized protein</fullName>
    </submittedName>
</protein>